<sequence>MLSRVADALYWMARNIERSESHSRIMHVHLTQMLEAGNKDIFQEEDYHILFEVCATAEELQQLHEMGKTRVEDLICFLTFGETNLNSSLNCIRIARDNARVTRDYIPNDLFEAWNQFYLSANPLQDRPYSIHTMRDFFNETKQASYMAQGIIEAAMSRDVAYYMLKIGKWLERAEKTARILNVVSEQTKHREKEYEASDYYYWSSALRMVNGYEAYLKSNPPRMEPTKILSFLITNQDFPRSIRYCMEHVREAVDALENAKVAHYSVELYEAMDSLRREFNQMKIQDLDTDETIDFLNKFQDKCNQIGHIFSRTYYLTEPVNSPDFSQHQEQALPPEMRRKTAMKYKIEHTNVFDYDTVVDQSMNSIRLKPRSDECQRLLSYRTDITPMSLTKEHTDIWGNNVETFFIAERHQHLEIKSTSVVSIQRSPFIQQIDYSPEMKDIFHSDLFQEHYAGYLANTAYTYLNAEQMDRVDSSIGLMTNPVQYAIDVMRYVYDTFSYDPHATDVTTKATDSFEIRGGVCQDMAHVMLGILRTKQIPARYVSGYLYVGEDSALVGDAASHAWVEVMIPGIGWVGLDPTNNVEALENHIRMCVGRDYNDVSPVQGVYRGGASTIDVKVSVSLLSKSDS</sequence>
<dbReference type="Pfam" id="PF08379">
    <property type="entry name" value="Bact_transglu_N"/>
    <property type="match status" value="1"/>
</dbReference>
<dbReference type="AlphaFoldDB" id="A0A264W2N0"/>
<dbReference type="RefSeq" id="WP_094943068.1">
    <property type="nucleotide sequence ID" value="NZ_NOKQ01000217.1"/>
</dbReference>
<dbReference type="SMART" id="SM00460">
    <property type="entry name" value="TGc"/>
    <property type="match status" value="1"/>
</dbReference>
<dbReference type="GO" id="GO:0008233">
    <property type="term" value="F:peptidase activity"/>
    <property type="evidence" value="ECO:0007669"/>
    <property type="project" value="UniProtKB-KW"/>
</dbReference>
<protein>
    <submittedName>
        <fullName evidence="2">Protein containing transglutaminase-like domain, cysteine protease</fullName>
    </submittedName>
</protein>
<dbReference type="GO" id="GO:0006508">
    <property type="term" value="P:proteolysis"/>
    <property type="evidence" value="ECO:0007669"/>
    <property type="project" value="UniProtKB-KW"/>
</dbReference>
<keyword evidence="2" id="KW-0645">Protease</keyword>
<dbReference type="Gene3D" id="3.10.620.30">
    <property type="match status" value="1"/>
</dbReference>
<reference evidence="2 3" key="1">
    <citation type="submission" date="2017-07" db="EMBL/GenBank/DDBJ databases">
        <title>Tetzosporium hominis gen.nov. sp.nov.</title>
        <authorList>
            <person name="Tetz G."/>
            <person name="Tetz V."/>
        </authorList>
    </citation>
    <scope>NUCLEOTIDE SEQUENCE [LARGE SCALE GENOMIC DNA]</scope>
    <source>
        <strain evidence="2 3">VT-49</strain>
    </source>
</reference>
<dbReference type="InterPro" id="IPR038765">
    <property type="entry name" value="Papain-like_cys_pep_sf"/>
</dbReference>
<dbReference type="PANTHER" id="PTHR33490:SF6">
    <property type="entry name" value="SLL1049 PROTEIN"/>
    <property type="match status" value="1"/>
</dbReference>
<gene>
    <name evidence="2" type="ORF">CF394_08870</name>
</gene>
<dbReference type="EMBL" id="NOKQ01000217">
    <property type="protein sequence ID" value="OZS77856.1"/>
    <property type="molecule type" value="Genomic_DNA"/>
</dbReference>
<evidence type="ECO:0000313" key="2">
    <source>
        <dbReference type="EMBL" id="OZS77856.1"/>
    </source>
</evidence>
<dbReference type="Pfam" id="PF04168">
    <property type="entry name" value="Alpha-E"/>
    <property type="match status" value="1"/>
</dbReference>
<feature type="domain" description="Transglutaminase-like" evidence="1">
    <location>
        <begin position="514"/>
        <end position="581"/>
    </location>
</feature>
<comment type="caution">
    <text evidence="2">The sequence shown here is derived from an EMBL/GenBank/DDBJ whole genome shotgun (WGS) entry which is preliminary data.</text>
</comment>
<dbReference type="InterPro" id="IPR002931">
    <property type="entry name" value="Transglutaminase-like"/>
</dbReference>
<keyword evidence="3" id="KW-1185">Reference proteome</keyword>
<dbReference type="InterPro" id="IPR013589">
    <property type="entry name" value="Bac_transglu_N"/>
</dbReference>
<dbReference type="PANTHER" id="PTHR33490">
    <property type="entry name" value="BLR5614 PROTEIN-RELATED"/>
    <property type="match status" value="1"/>
</dbReference>
<dbReference type="Proteomes" id="UP000217065">
    <property type="component" value="Unassembled WGS sequence"/>
</dbReference>
<dbReference type="OrthoDB" id="9787782at2"/>
<name>A0A264W2N0_9BACL</name>
<accession>A0A264W2N0</accession>
<dbReference type="Pfam" id="PF01841">
    <property type="entry name" value="Transglut_core"/>
    <property type="match status" value="1"/>
</dbReference>
<keyword evidence="2" id="KW-0378">Hydrolase</keyword>
<organism evidence="2 3">
    <name type="scientific">Tetzosporium hominis</name>
    <dbReference type="NCBI Taxonomy" id="2020506"/>
    <lineage>
        <taxon>Bacteria</taxon>
        <taxon>Bacillati</taxon>
        <taxon>Bacillota</taxon>
        <taxon>Bacilli</taxon>
        <taxon>Bacillales</taxon>
        <taxon>Caryophanaceae</taxon>
        <taxon>Tetzosporium</taxon>
    </lineage>
</organism>
<evidence type="ECO:0000259" key="1">
    <source>
        <dbReference type="SMART" id="SM00460"/>
    </source>
</evidence>
<dbReference type="SUPFAM" id="SSF54001">
    <property type="entry name" value="Cysteine proteinases"/>
    <property type="match status" value="1"/>
</dbReference>
<evidence type="ECO:0000313" key="3">
    <source>
        <dbReference type="Proteomes" id="UP000217065"/>
    </source>
</evidence>
<proteinExistence type="predicted"/>
<dbReference type="InterPro" id="IPR007296">
    <property type="entry name" value="DUF403"/>
</dbReference>